<organism evidence="1 2">
    <name type="scientific">Halocaridina rubra</name>
    <name type="common">Hawaiian red shrimp</name>
    <dbReference type="NCBI Taxonomy" id="373956"/>
    <lineage>
        <taxon>Eukaryota</taxon>
        <taxon>Metazoa</taxon>
        <taxon>Ecdysozoa</taxon>
        <taxon>Arthropoda</taxon>
        <taxon>Crustacea</taxon>
        <taxon>Multicrustacea</taxon>
        <taxon>Malacostraca</taxon>
        <taxon>Eumalacostraca</taxon>
        <taxon>Eucarida</taxon>
        <taxon>Decapoda</taxon>
        <taxon>Pleocyemata</taxon>
        <taxon>Caridea</taxon>
        <taxon>Atyoidea</taxon>
        <taxon>Atyidae</taxon>
        <taxon>Halocaridina</taxon>
    </lineage>
</organism>
<dbReference type="EMBL" id="JAXCGZ010017422">
    <property type="protein sequence ID" value="KAK7068126.1"/>
    <property type="molecule type" value="Genomic_DNA"/>
</dbReference>
<proteinExistence type="predicted"/>
<gene>
    <name evidence="1" type="ORF">SK128_026791</name>
</gene>
<dbReference type="Proteomes" id="UP001381693">
    <property type="component" value="Unassembled WGS sequence"/>
</dbReference>
<protein>
    <submittedName>
        <fullName evidence="1">Uncharacterized protein</fullName>
    </submittedName>
</protein>
<reference evidence="1 2" key="1">
    <citation type="submission" date="2023-11" db="EMBL/GenBank/DDBJ databases">
        <title>Halocaridina rubra genome assembly.</title>
        <authorList>
            <person name="Smith C."/>
        </authorList>
    </citation>
    <scope>NUCLEOTIDE SEQUENCE [LARGE SCALE GENOMIC DNA]</scope>
    <source>
        <strain evidence="1">EP-1</strain>
        <tissue evidence="1">Whole</tissue>
    </source>
</reference>
<dbReference type="AlphaFoldDB" id="A0AAN8WQ07"/>
<comment type="caution">
    <text evidence="1">The sequence shown here is derived from an EMBL/GenBank/DDBJ whole genome shotgun (WGS) entry which is preliminary data.</text>
</comment>
<keyword evidence="2" id="KW-1185">Reference proteome</keyword>
<accession>A0AAN8WQ07</accession>
<evidence type="ECO:0000313" key="2">
    <source>
        <dbReference type="Proteomes" id="UP001381693"/>
    </source>
</evidence>
<evidence type="ECO:0000313" key="1">
    <source>
        <dbReference type="EMBL" id="KAK7068126.1"/>
    </source>
</evidence>
<name>A0AAN8WQ07_HALRR</name>
<sequence length="398" mass="45098">MPEDIILQILEWLEGEGDEFTYAGLQAYLPQGLTFSSANRVACIIALSIKHLGNQTSRAAWSEVQIQAHLLPNLSDKSLLTDILREFWFTCLLAPIRDALPYTNEVEVDNLIFKTDSLLDGYMASYWTQSACSAEPKLKEDVAKENFTSSTDPAVTPTRMGILLQSHCQEPSSTFHLSQKMLYEVTTALSSELAVKPTHSVIWLLPCSFGNNARHSLLHIPSLRDIMSPARRLCKTHSFQREHHRKLRPEIMHLCYARIPYSWIFILVYVKNAPPGLRLPHKPLPPHGRHQQMPDNLRDNSSLRTDAWLTFTWTSWTPSSNLKVTCTCSWLWNATIQLDTVSMRNVSEGGHRSLPNVDPCLLIFSHLGMNPTHQPKCEAVPTHLLQDAAPISHRILPR</sequence>